<evidence type="ECO:0000313" key="2">
    <source>
        <dbReference type="EMBL" id="TDU24181.1"/>
    </source>
</evidence>
<dbReference type="Gene3D" id="3.90.190.10">
    <property type="entry name" value="Protein tyrosine phosphatase superfamily"/>
    <property type="match status" value="1"/>
</dbReference>
<dbReference type="InterPro" id="IPR029021">
    <property type="entry name" value="Prot-tyrosine_phosphatase-like"/>
</dbReference>
<dbReference type="Proteomes" id="UP000295341">
    <property type="component" value="Unassembled WGS sequence"/>
</dbReference>
<dbReference type="AlphaFoldDB" id="A0A4R7NU61"/>
<accession>A0A4R7NU61</accession>
<dbReference type="OrthoDB" id="270335at2"/>
<feature type="domain" description="Beta-lactamase hydrolase-like protein phosphatase-like" evidence="1">
    <location>
        <begin position="17"/>
        <end position="116"/>
    </location>
</feature>
<evidence type="ECO:0000313" key="3">
    <source>
        <dbReference type="Proteomes" id="UP000295341"/>
    </source>
</evidence>
<dbReference type="GO" id="GO:0016787">
    <property type="term" value="F:hydrolase activity"/>
    <property type="evidence" value="ECO:0007669"/>
    <property type="project" value="InterPro"/>
</dbReference>
<dbReference type="RefSeq" id="WP_133883602.1">
    <property type="nucleotide sequence ID" value="NZ_MWIN01000003.1"/>
</dbReference>
<organism evidence="2 3">
    <name type="scientific">Panacagrimonas perspica</name>
    <dbReference type="NCBI Taxonomy" id="381431"/>
    <lineage>
        <taxon>Bacteria</taxon>
        <taxon>Pseudomonadati</taxon>
        <taxon>Pseudomonadota</taxon>
        <taxon>Gammaproteobacteria</taxon>
        <taxon>Nevskiales</taxon>
        <taxon>Nevskiaceae</taxon>
        <taxon>Panacagrimonas</taxon>
    </lineage>
</organism>
<dbReference type="Pfam" id="PF04273">
    <property type="entry name" value="BLH_phosphatase"/>
    <property type="match status" value="1"/>
</dbReference>
<gene>
    <name evidence="2" type="ORF">DFR24_4445</name>
</gene>
<proteinExistence type="predicted"/>
<comment type="caution">
    <text evidence="2">The sequence shown here is derived from an EMBL/GenBank/DDBJ whole genome shotgun (WGS) entry which is preliminary data.</text>
</comment>
<dbReference type="EMBL" id="SOBT01000012">
    <property type="protein sequence ID" value="TDU24181.1"/>
    <property type="molecule type" value="Genomic_DNA"/>
</dbReference>
<keyword evidence="3" id="KW-1185">Reference proteome</keyword>
<dbReference type="InterPro" id="IPR005939">
    <property type="entry name" value="BLH_phosphatase-like"/>
</dbReference>
<protein>
    <submittedName>
        <fullName evidence="2">Uncharacterized protein (TIGR01244 family)</fullName>
    </submittedName>
</protein>
<dbReference type="SUPFAM" id="SSF52799">
    <property type="entry name" value="(Phosphotyrosine protein) phosphatases II"/>
    <property type="match status" value="1"/>
</dbReference>
<name>A0A4R7NU61_9GAMM</name>
<reference evidence="2 3" key="1">
    <citation type="submission" date="2019-03" db="EMBL/GenBank/DDBJ databases">
        <title>Genomic Encyclopedia of Type Strains, Phase IV (KMG-IV): sequencing the most valuable type-strain genomes for metagenomic binning, comparative biology and taxonomic classification.</title>
        <authorList>
            <person name="Goeker M."/>
        </authorList>
    </citation>
    <scope>NUCLEOTIDE SEQUENCE [LARGE SCALE GENOMIC DNA]</scope>
    <source>
        <strain evidence="2 3">DSM 26377</strain>
    </source>
</reference>
<dbReference type="CDD" id="cd14503">
    <property type="entry name" value="PTP-bact"/>
    <property type="match status" value="1"/>
</dbReference>
<evidence type="ECO:0000259" key="1">
    <source>
        <dbReference type="Pfam" id="PF04273"/>
    </source>
</evidence>
<sequence length="150" mass="15520">MTKLTDVQFPFAGAPSPDLITGGQPTADDFATMAAAGLKHVINLRPENEDAGFDEAALAAKLGLRYTLIPVAGAGDLTEENARKLDAALATAPGQPTIVHCASSNRVGGLFALREAWVKGKSNADALAYGRAAGLTKMEPMVEQILASKG</sequence>